<feature type="signal peptide" evidence="1">
    <location>
        <begin position="1"/>
        <end position="39"/>
    </location>
</feature>
<protein>
    <recommendedName>
        <fullName evidence="4">Biopolymer transporter Tol</fullName>
    </recommendedName>
</protein>
<feature type="chain" id="PRO_5016728024" description="Biopolymer transporter Tol" evidence="1">
    <location>
        <begin position="40"/>
        <end position="284"/>
    </location>
</feature>
<keyword evidence="1" id="KW-0732">Signal</keyword>
<accession>A0A369QSP0</accession>
<evidence type="ECO:0008006" key="4">
    <source>
        <dbReference type="Google" id="ProtNLM"/>
    </source>
</evidence>
<dbReference type="EMBL" id="QASA01000001">
    <property type="protein sequence ID" value="RDC65839.1"/>
    <property type="molecule type" value="Genomic_DNA"/>
</dbReference>
<sequence length="284" mass="31255">MKKISKLKNTYRYIQNIKKACIIIVPAVVLGTASHPAFAQTATTKVEVPEWALPGSATHKQVPPPLDFHRPVRTENKRLGLFEGQSDVGAAVVPGSSSYNPATKQYTISSAGYNIWYTRDEFRFLWKKMSGDISLAADIDFPDKEGYFDRKAVVIIRQSLEDDAKEAMVALHGGGLLHLAWRPEKNQSLKEMKVDKRGGLPASQTHNEKEIGPAKRIGIEKRGNAFAIYVSMAGEPMHQLGEPIELNIDGPFYVGIGFCSHIPDKVDTAVLSNVVLENAAGKVK</sequence>
<keyword evidence="3" id="KW-1185">Reference proteome</keyword>
<name>A0A369QSP0_9BACT</name>
<proteinExistence type="predicted"/>
<evidence type="ECO:0000313" key="3">
    <source>
        <dbReference type="Proteomes" id="UP000253919"/>
    </source>
</evidence>
<evidence type="ECO:0000313" key="2">
    <source>
        <dbReference type="EMBL" id="RDC65839.1"/>
    </source>
</evidence>
<organism evidence="2 3">
    <name type="scientific">Adhaeribacter pallidiroseus</name>
    <dbReference type="NCBI Taxonomy" id="2072847"/>
    <lineage>
        <taxon>Bacteria</taxon>
        <taxon>Pseudomonadati</taxon>
        <taxon>Bacteroidota</taxon>
        <taxon>Cytophagia</taxon>
        <taxon>Cytophagales</taxon>
        <taxon>Hymenobacteraceae</taxon>
        <taxon>Adhaeribacter</taxon>
    </lineage>
</organism>
<comment type="caution">
    <text evidence="2">The sequence shown here is derived from an EMBL/GenBank/DDBJ whole genome shotgun (WGS) entry which is preliminary data.</text>
</comment>
<evidence type="ECO:0000256" key="1">
    <source>
        <dbReference type="SAM" id="SignalP"/>
    </source>
</evidence>
<dbReference type="RefSeq" id="WP_199474304.1">
    <property type="nucleotide sequence ID" value="NZ_QASA01000001.1"/>
</dbReference>
<gene>
    <name evidence="2" type="ORF">AHMF7616_04470</name>
</gene>
<dbReference type="AlphaFoldDB" id="A0A369QSP0"/>
<dbReference type="Proteomes" id="UP000253919">
    <property type="component" value="Unassembled WGS sequence"/>
</dbReference>
<reference evidence="2 3" key="1">
    <citation type="submission" date="2018-04" db="EMBL/GenBank/DDBJ databases">
        <title>Adhaeribacter sp. HMF7616 genome sequencing and assembly.</title>
        <authorList>
            <person name="Kang H."/>
            <person name="Kang J."/>
            <person name="Cha I."/>
            <person name="Kim H."/>
            <person name="Joh K."/>
        </authorList>
    </citation>
    <scope>NUCLEOTIDE SEQUENCE [LARGE SCALE GENOMIC DNA]</scope>
    <source>
        <strain evidence="2 3">HMF7616</strain>
    </source>
</reference>